<dbReference type="Pfam" id="PF00069">
    <property type="entry name" value="Pkinase"/>
    <property type="match status" value="1"/>
</dbReference>
<evidence type="ECO:0000256" key="1">
    <source>
        <dbReference type="SAM" id="MobiDB-lite"/>
    </source>
</evidence>
<dbReference type="Proteomes" id="UP001151752">
    <property type="component" value="Chromosome 9"/>
</dbReference>
<reference evidence="3" key="1">
    <citation type="submission" date="2022-11" db="EMBL/GenBank/DDBJ databases">
        <authorList>
            <person name="Hyden B.L."/>
            <person name="Feng K."/>
            <person name="Yates T."/>
            <person name="Jawdy S."/>
            <person name="Smart L.B."/>
            <person name="Muchero W."/>
        </authorList>
    </citation>
    <scope>NUCLEOTIDE SEQUENCE</scope>
    <source>
        <tissue evidence="3">Shoot tip</tissue>
    </source>
</reference>
<proteinExistence type="predicted"/>
<accession>A0A9Q0YZP7</accession>
<dbReference type="PANTHER" id="PTHR46863:SF1">
    <property type="entry name" value="PROTEIN KINASE SUPERFAMILY PROTEIN"/>
    <property type="match status" value="1"/>
</dbReference>
<sequence length="457" mass="50650">MCKTKMAVRASDPTPISTQTRPTQSPRTRPTQSPRPQPTAITTASTSSNPSTSNTINYTTTTTSSTLSNRTSLSSLRDSLSQNPNLYDISEIRTATNNFLSKRHSSSSSSSSSTACWRCNLRNNDTIIFQRKFRRKIVMSQLKEQLSVICRSNHSSVIKLLGASISGDYIYLVYEFIPGANLSNCLRNSKNPNFTVLSTWVSRMQVAADLAYGLDYIHNKTGLNVNLVHNHIKSSSIIVTEPSFNAKICHFGCAQLCGEADENEMMMKKKSKIGEITEVDDDVVESSTSPGSLKGSKELARSNSGAMQFEGVRGYMSPEYQATGIATQKSDVFAFGVVLLELLSGEEPFKYRYDKSRGDFMRTSVLETARAAIVDGDGGGREGRLRRWIDGRLKDSFPVEVAEKMTRVGLDCVEADPDKRPDMGRVAGKISRWYLESRKWAENLRFSDQISVSLAPR</sequence>
<evidence type="ECO:0000313" key="3">
    <source>
        <dbReference type="EMBL" id="KAJ6715738.1"/>
    </source>
</evidence>
<dbReference type="InterPro" id="IPR001245">
    <property type="entry name" value="Ser-Thr/Tyr_kinase_cat_dom"/>
</dbReference>
<dbReference type="GO" id="GO:0005524">
    <property type="term" value="F:ATP binding"/>
    <property type="evidence" value="ECO:0007669"/>
    <property type="project" value="InterPro"/>
</dbReference>
<evidence type="ECO:0000313" key="4">
    <source>
        <dbReference type="Proteomes" id="UP001151752"/>
    </source>
</evidence>
<dbReference type="SUPFAM" id="SSF56112">
    <property type="entry name" value="Protein kinase-like (PK-like)"/>
    <property type="match status" value="1"/>
</dbReference>
<dbReference type="InterPro" id="IPR000719">
    <property type="entry name" value="Prot_kinase_dom"/>
</dbReference>
<reference evidence="3" key="2">
    <citation type="journal article" date="2023" name="Int. J. Mol. Sci.">
        <title>De Novo Assembly and Annotation of 11 Diverse Shrub Willow (Salix) Genomes Reveals Novel Gene Organization in Sex-Linked Regions.</title>
        <authorList>
            <person name="Hyden B."/>
            <person name="Feng K."/>
            <person name="Yates T.B."/>
            <person name="Jawdy S."/>
            <person name="Cereghino C."/>
            <person name="Smart L.B."/>
            <person name="Muchero W."/>
        </authorList>
    </citation>
    <scope>NUCLEOTIDE SEQUENCE</scope>
    <source>
        <tissue evidence="3">Shoot tip</tissue>
    </source>
</reference>
<dbReference type="EMBL" id="JAPFFM010000014">
    <property type="protein sequence ID" value="KAJ6715738.1"/>
    <property type="molecule type" value="Genomic_DNA"/>
</dbReference>
<evidence type="ECO:0000259" key="2">
    <source>
        <dbReference type="PROSITE" id="PS50011"/>
    </source>
</evidence>
<feature type="compositionally biased region" description="Low complexity" evidence="1">
    <location>
        <begin position="17"/>
        <end position="71"/>
    </location>
</feature>
<comment type="caution">
    <text evidence="3">The sequence shown here is derived from an EMBL/GenBank/DDBJ whole genome shotgun (WGS) entry which is preliminary data.</text>
</comment>
<dbReference type="Gene3D" id="3.30.200.20">
    <property type="entry name" value="Phosphorylase Kinase, domain 1"/>
    <property type="match status" value="1"/>
</dbReference>
<gene>
    <name evidence="3" type="ORF">OIU74_008470</name>
</gene>
<keyword evidence="3" id="KW-0418">Kinase</keyword>
<dbReference type="Gene3D" id="1.10.510.10">
    <property type="entry name" value="Transferase(Phosphotransferase) domain 1"/>
    <property type="match status" value="1"/>
</dbReference>
<feature type="region of interest" description="Disordered" evidence="1">
    <location>
        <begin position="1"/>
        <end position="71"/>
    </location>
</feature>
<name>A0A9Q0YZP7_9ROSI</name>
<dbReference type="AlphaFoldDB" id="A0A9Q0YZP7"/>
<organism evidence="3 4">
    <name type="scientific">Salix koriyanagi</name>
    <dbReference type="NCBI Taxonomy" id="2511006"/>
    <lineage>
        <taxon>Eukaryota</taxon>
        <taxon>Viridiplantae</taxon>
        <taxon>Streptophyta</taxon>
        <taxon>Embryophyta</taxon>
        <taxon>Tracheophyta</taxon>
        <taxon>Spermatophyta</taxon>
        <taxon>Magnoliopsida</taxon>
        <taxon>eudicotyledons</taxon>
        <taxon>Gunneridae</taxon>
        <taxon>Pentapetalae</taxon>
        <taxon>rosids</taxon>
        <taxon>fabids</taxon>
        <taxon>Malpighiales</taxon>
        <taxon>Salicaceae</taxon>
        <taxon>Saliceae</taxon>
        <taxon>Salix</taxon>
    </lineage>
</organism>
<feature type="domain" description="Protein kinase" evidence="2">
    <location>
        <begin position="102"/>
        <end position="434"/>
    </location>
</feature>
<dbReference type="InterPro" id="IPR011009">
    <property type="entry name" value="Kinase-like_dom_sf"/>
</dbReference>
<dbReference type="Pfam" id="PF07714">
    <property type="entry name" value="PK_Tyr_Ser-Thr"/>
    <property type="match status" value="1"/>
</dbReference>
<dbReference type="PANTHER" id="PTHR46863">
    <property type="entry name" value="OS09G0572100 PROTEIN"/>
    <property type="match status" value="1"/>
</dbReference>
<keyword evidence="3" id="KW-0808">Transferase</keyword>
<protein>
    <submittedName>
        <fullName evidence="3">PROTEIN KINASE SUPERFAMILY PROTEIN</fullName>
    </submittedName>
</protein>
<keyword evidence="4" id="KW-1185">Reference proteome</keyword>
<dbReference type="GO" id="GO:0004672">
    <property type="term" value="F:protein kinase activity"/>
    <property type="evidence" value="ECO:0007669"/>
    <property type="project" value="InterPro"/>
</dbReference>
<dbReference type="PROSITE" id="PS50011">
    <property type="entry name" value="PROTEIN_KINASE_DOM"/>
    <property type="match status" value="1"/>
</dbReference>